<keyword evidence="3" id="KW-1185">Reference proteome</keyword>
<dbReference type="InterPro" id="IPR036397">
    <property type="entry name" value="RNaseH_sf"/>
</dbReference>
<protein>
    <recommendedName>
        <fullName evidence="1">Insertion element IS150 protein InsJ-like helix-turn-helix domain-containing protein</fullName>
    </recommendedName>
</protein>
<organism evidence="2 3">
    <name type="scientific">Tulasnella calospora MUT 4182</name>
    <dbReference type="NCBI Taxonomy" id="1051891"/>
    <lineage>
        <taxon>Eukaryota</taxon>
        <taxon>Fungi</taxon>
        <taxon>Dikarya</taxon>
        <taxon>Basidiomycota</taxon>
        <taxon>Agaricomycotina</taxon>
        <taxon>Agaricomycetes</taxon>
        <taxon>Cantharellales</taxon>
        <taxon>Tulasnellaceae</taxon>
        <taxon>Tulasnella</taxon>
    </lineage>
</organism>
<dbReference type="Pfam" id="PF13518">
    <property type="entry name" value="HTH_28"/>
    <property type="match status" value="1"/>
</dbReference>
<dbReference type="AlphaFoldDB" id="A0A0C3M1I2"/>
<dbReference type="OrthoDB" id="3255572at2759"/>
<dbReference type="EMBL" id="KN823007">
    <property type="protein sequence ID" value="KIO27577.1"/>
    <property type="molecule type" value="Genomic_DNA"/>
</dbReference>
<dbReference type="GO" id="GO:0003676">
    <property type="term" value="F:nucleic acid binding"/>
    <property type="evidence" value="ECO:0007669"/>
    <property type="project" value="InterPro"/>
</dbReference>
<feature type="domain" description="Insertion element IS150 protein InsJ-like helix-turn-helix" evidence="1">
    <location>
        <begin position="11"/>
        <end position="50"/>
    </location>
</feature>
<dbReference type="PANTHER" id="PTHR46564">
    <property type="entry name" value="TRANSPOSASE"/>
    <property type="match status" value="1"/>
</dbReference>
<dbReference type="Proteomes" id="UP000054248">
    <property type="component" value="Unassembled WGS sequence"/>
</dbReference>
<gene>
    <name evidence="2" type="ORF">M407DRAFT_59058</name>
</gene>
<proteinExistence type="predicted"/>
<reference evidence="2 3" key="1">
    <citation type="submission" date="2014-04" db="EMBL/GenBank/DDBJ databases">
        <authorList>
            <consortium name="DOE Joint Genome Institute"/>
            <person name="Kuo A."/>
            <person name="Girlanda M."/>
            <person name="Perotto S."/>
            <person name="Kohler A."/>
            <person name="Nagy L.G."/>
            <person name="Floudas D."/>
            <person name="Copeland A."/>
            <person name="Barry K.W."/>
            <person name="Cichocki N."/>
            <person name="Veneault-Fourrey C."/>
            <person name="LaButti K."/>
            <person name="Lindquist E.A."/>
            <person name="Lipzen A."/>
            <person name="Lundell T."/>
            <person name="Morin E."/>
            <person name="Murat C."/>
            <person name="Sun H."/>
            <person name="Tunlid A."/>
            <person name="Henrissat B."/>
            <person name="Grigoriev I.V."/>
            <person name="Hibbett D.S."/>
            <person name="Martin F."/>
            <person name="Nordberg H.P."/>
            <person name="Cantor M.N."/>
            <person name="Hua S.X."/>
        </authorList>
    </citation>
    <scope>NUCLEOTIDE SEQUENCE [LARGE SCALE GENOMIC DNA]</scope>
    <source>
        <strain evidence="2 3">MUT 4182</strain>
    </source>
</reference>
<feature type="non-terminal residue" evidence="2">
    <location>
        <position position="223"/>
    </location>
</feature>
<reference evidence="3" key="2">
    <citation type="submission" date="2015-01" db="EMBL/GenBank/DDBJ databases">
        <title>Evolutionary Origins and Diversification of the Mycorrhizal Mutualists.</title>
        <authorList>
            <consortium name="DOE Joint Genome Institute"/>
            <consortium name="Mycorrhizal Genomics Consortium"/>
            <person name="Kohler A."/>
            <person name="Kuo A."/>
            <person name="Nagy L.G."/>
            <person name="Floudas D."/>
            <person name="Copeland A."/>
            <person name="Barry K.W."/>
            <person name="Cichocki N."/>
            <person name="Veneault-Fourrey C."/>
            <person name="LaButti K."/>
            <person name="Lindquist E.A."/>
            <person name="Lipzen A."/>
            <person name="Lundell T."/>
            <person name="Morin E."/>
            <person name="Murat C."/>
            <person name="Riley R."/>
            <person name="Ohm R."/>
            <person name="Sun H."/>
            <person name="Tunlid A."/>
            <person name="Henrissat B."/>
            <person name="Grigoriev I.V."/>
            <person name="Hibbett D.S."/>
            <person name="Martin F."/>
        </authorList>
    </citation>
    <scope>NUCLEOTIDE SEQUENCE [LARGE SCALE GENOMIC DNA]</scope>
    <source>
        <strain evidence="3">MUT 4182</strain>
    </source>
</reference>
<sequence>MGYRKISEDIKKRVLFLYRNGWPREELTGIFGVSEKSIGRWEKILEEEGSVVRPRSHLQGRAPILNAEMRYELMEILKEDTTVYIEQLKDFFAVERDVAVARTTLQNTLKAMGVTRKKIRKEARERDELARIDYLIHMRREYTRAVACQPFQRDERWSILPALSANRGYFALRIIEGAVDAHQFIDFIAEDVLPLMNPFPGPESVLLMDNCGIHTSETLRELV</sequence>
<dbReference type="SUPFAM" id="SSF46689">
    <property type="entry name" value="Homeodomain-like"/>
    <property type="match status" value="1"/>
</dbReference>
<dbReference type="HOGENOM" id="CLU_056788_1_6_1"/>
<dbReference type="InterPro" id="IPR009057">
    <property type="entry name" value="Homeodomain-like_sf"/>
</dbReference>
<dbReference type="PANTHER" id="PTHR46564:SF1">
    <property type="entry name" value="TRANSPOSASE"/>
    <property type="match status" value="1"/>
</dbReference>
<dbReference type="Gene3D" id="3.30.420.10">
    <property type="entry name" value="Ribonuclease H-like superfamily/Ribonuclease H"/>
    <property type="match status" value="1"/>
</dbReference>
<accession>A0A0C3M1I2</accession>
<evidence type="ECO:0000313" key="2">
    <source>
        <dbReference type="EMBL" id="KIO27577.1"/>
    </source>
</evidence>
<dbReference type="STRING" id="1051891.A0A0C3M1I2"/>
<evidence type="ECO:0000313" key="3">
    <source>
        <dbReference type="Proteomes" id="UP000054248"/>
    </source>
</evidence>
<evidence type="ECO:0000259" key="1">
    <source>
        <dbReference type="Pfam" id="PF13518"/>
    </source>
</evidence>
<name>A0A0C3M1I2_9AGAM</name>
<dbReference type="InterPro" id="IPR055247">
    <property type="entry name" value="InsJ-like_HTH"/>
</dbReference>